<dbReference type="AlphaFoldDB" id="A0A3A2Z397"/>
<evidence type="ECO:0000256" key="7">
    <source>
        <dbReference type="ARBA" id="ARBA00022845"/>
    </source>
</evidence>
<dbReference type="InterPro" id="IPR016024">
    <property type="entry name" value="ARM-type_fold"/>
</dbReference>
<keyword evidence="12" id="KW-1185">Reference proteome</keyword>
<evidence type="ECO:0000313" key="11">
    <source>
        <dbReference type="EMBL" id="RJE17538.1"/>
    </source>
</evidence>
<reference evidence="12" key="1">
    <citation type="submission" date="2017-02" db="EMBL/GenBank/DDBJ databases">
        <authorList>
            <person name="Tafer H."/>
            <person name="Lopandic K."/>
        </authorList>
    </citation>
    <scope>NUCLEOTIDE SEQUENCE [LARGE SCALE GENOMIC DNA]</scope>
    <source>
        <strain evidence="12">CBS 366.77</strain>
    </source>
</reference>
<sequence length="213" mass="23392">MDPRMNNLLKWSIENSSVSQNDHNAPEPSASRRALDPETLSALFGGPSEADLMKAAMEVLHSDEVDLENKMVAFDNFEQLIESIDNANNLEPLGLWTPLVNLLEHEEADMRRMAAWCIGTAAQNNEKAQDKLVVLNSFSTLVSMATTDPAPAARKKAIYALSSAVRNYQPAMNEVVKHLPDGYPRDKVDAGDMDAVDSLMDKLRAHPVESSSG</sequence>
<proteinExistence type="inferred from homology"/>
<evidence type="ECO:0000256" key="9">
    <source>
        <dbReference type="SAM" id="MobiDB-lite"/>
    </source>
</evidence>
<evidence type="ECO:0000313" key="12">
    <source>
        <dbReference type="Proteomes" id="UP000266188"/>
    </source>
</evidence>
<evidence type="ECO:0000256" key="1">
    <source>
        <dbReference type="ARBA" id="ARBA00004496"/>
    </source>
</evidence>
<keyword evidence="5" id="KW-0963">Cytoplasm</keyword>
<accession>A0A3A2Z397</accession>
<dbReference type="GO" id="GO:0000774">
    <property type="term" value="F:adenyl-nucleotide exchange factor activity"/>
    <property type="evidence" value="ECO:0007669"/>
    <property type="project" value="TreeGrafter"/>
</dbReference>
<feature type="domain" description="Nucleotide exchange factor Fes1" evidence="10">
    <location>
        <begin position="5"/>
        <end position="90"/>
    </location>
</feature>
<comment type="function">
    <text evidence="8">Functions as a nucleotide exchange factor (NEF) for Hsp70 chaperones which accelerates the release of ADP. Required for fully efficient Hsp70-mediated folding of proteins.</text>
</comment>
<evidence type="ECO:0000256" key="6">
    <source>
        <dbReference type="ARBA" id="ARBA00022737"/>
    </source>
</evidence>
<dbReference type="FunFam" id="1.25.10.10:FF:000434">
    <property type="entry name" value="Hsp70 nucleotide exchange factor fes1"/>
    <property type="match status" value="1"/>
</dbReference>
<gene>
    <name evidence="11" type="ORF">PHISCL_10124</name>
</gene>
<dbReference type="GO" id="GO:0006417">
    <property type="term" value="P:regulation of translation"/>
    <property type="evidence" value="ECO:0007669"/>
    <property type="project" value="UniProtKB-KW"/>
</dbReference>
<dbReference type="GO" id="GO:0005783">
    <property type="term" value="C:endoplasmic reticulum"/>
    <property type="evidence" value="ECO:0007669"/>
    <property type="project" value="TreeGrafter"/>
</dbReference>
<feature type="region of interest" description="Disordered" evidence="9">
    <location>
        <begin position="13"/>
        <end position="35"/>
    </location>
</feature>
<dbReference type="Pfam" id="PF08609">
    <property type="entry name" value="Fes1"/>
    <property type="match status" value="1"/>
</dbReference>
<name>A0A3A2Z397_9EURO</name>
<dbReference type="PANTHER" id="PTHR19316:SF18">
    <property type="entry name" value="HSP70-BINDING PROTEIN 1"/>
    <property type="match status" value="1"/>
</dbReference>
<organism evidence="11 12">
    <name type="scientific">Aspergillus sclerotialis</name>
    <dbReference type="NCBI Taxonomy" id="2070753"/>
    <lineage>
        <taxon>Eukaryota</taxon>
        <taxon>Fungi</taxon>
        <taxon>Dikarya</taxon>
        <taxon>Ascomycota</taxon>
        <taxon>Pezizomycotina</taxon>
        <taxon>Eurotiomycetes</taxon>
        <taxon>Eurotiomycetidae</taxon>
        <taxon>Eurotiales</taxon>
        <taxon>Aspergillaceae</taxon>
        <taxon>Aspergillus</taxon>
        <taxon>Aspergillus subgen. Polypaecilum</taxon>
    </lineage>
</organism>
<comment type="caution">
    <text evidence="11">The sequence shown here is derived from an EMBL/GenBank/DDBJ whole genome shotgun (WGS) entry which is preliminary data.</text>
</comment>
<comment type="subcellular location">
    <subcellularLocation>
        <location evidence="1">Cytoplasm</location>
    </subcellularLocation>
</comment>
<dbReference type="STRING" id="2070753.A0A3A2Z397"/>
<dbReference type="Gene3D" id="1.25.10.10">
    <property type="entry name" value="Leucine-rich Repeat Variant"/>
    <property type="match status" value="1"/>
</dbReference>
<dbReference type="InterPro" id="IPR050693">
    <property type="entry name" value="Hsp70_NEF-Inhibitors"/>
</dbReference>
<dbReference type="InterPro" id="IPR013918">
    <property type="entry name" value="Nucleotide_exch_fac_Fes1"/>
</dbReference>
<evidence type="ECO:0000256" key="4">
    <source>
        <dbReference type="ARBA" id="ARBA00020719"/>
    </source>
</evidence>
<keyword evidence="6" id="KW-0677">Repeat</keyword>
<dbReference type="EMBL" id="MVGC01000858">
    <property type="protein sequence ID" value="RJE17538.1"/>
    <property type="molecule type" value="Genomic_DNA"/>
</dbReference>
<dbReference type="Proteomes" id="UP000266188">
    <property type="component" value="Unassembled WGS sequence"/>
</dbReference>
<evidence type="ECO:0000256" key="2">
    <source>
        <dbReference type="ARBA" id="ARBA00011045"/>
    </source>
</evidence>
<evidence type="ECO:0000256" key="3">
    <source>
        <dbReference type="ARBA" id="ARBA00015214"/>
    </source>
</evidence>
<evidence type="ECO:0000256" key="8">
    <source>
        <dbReference type="ARBA" id="ARBA00024912"/>
    </source>
</evidence>
<comment type="similarity">
    <text evidence="2">Belongs to the FES1 family.</text>
</comment>
<protein>
    <recommendedName>
        <fullName evidence="4">Hsp70 nucleotide exchange factor FES1</fullName>
    </recommendedName>
    <alternativeName>
        <fullName evidence="3">Hsp70 nucleotide exchange factor fes1</fullName>
    </alternativeName>
</protein>
<evidence type="ECO:0000256" key="5">
    <source>
        <dbReference type="ARBA" id="ARBA00022490"/>
    </source>
</evidence>
<dbReference type="InterPro" id="IPR011989">
    <property type="entry name" value="ARM-like"/>
</dbReference>
<feature type="compositionally biased region" description="Polar residues" evidence="9">
    <location>
        <begin position="13"/>
        <end position="23"/>
    </location>
</feature>
<dbReference type="SUPFAM" id="SSF48371">
    <property type="entry name" value="ARM repeat"/>
    <property type="match status" value="1"/>
</dbReference>
<evidence type="ECO:0000259" key="10">
    <source>
        <dbReference type="Pfam" id="PF08609"/>
    </source>
</evidence>
<dbReference type="PANTHER" id="PTHR19316">
    <property type="entry name" value="PROTEIN FOLDING REGULATOR"/>
    <property type="match status" value="1"/>
</dbReference>
<dbReference type="Pfam" id="PF13513">
    <property type="entry name" value="HEAT_EZ"/>
    <property type="match status" value="1"/>
</dbReference>
<dbReference type="OrthoDB" id="10250458at2759"/>
<keyword evidence="7" id="KW-0810">Translation regulation</keyword>